<dbReference type="OrthoDB" id="1122172at2"/>
<protein>
    <recommendedName>
        <fullName evidence="4">DNA primase</fullName>
    </recommendedName>
</protein>
<dbReference type="EMBL" id="REFV01000011">
    <property type="protein sequence ID" value="RMB57363.1"/>
    <property type="molecule type" value="Genomic_DNA"/>
</dbReference>
<reference evidence="2 3" key="1">
    <citation type="submission" date="2018-10" db="EMBL/GenBank/DDBJ databases">
        <title>Dokdonia luteus sp. nov., isolated from sea water.</title>
        <authorList>
            <person name="Zhou L.Y."/>
            <person name="Du Z.J."/>
        </authorList>
    </citation>
    <scope>NUCLEOTIDE SEQUENCE [LARGE SCALE GENOMIC DNA]</scope>
    <source>
        <strain evidence="2 3">SH27</strain>
    </source>
</reference>
<keyword evidence="3" id="KW-1185">Reference proteome</keyword>
<name>A0A3M0G6G6_9FLAO</name>
<evidence type="ECO:0000313" key="3">
    <source>
        <dbReference type="Proteomes" id="UP000281985"/>
    </source>
</evidence>
<feature type="region of interest" description="Disordered" evidence="1">
    <location>
        <begin position="75"/>
        <end position="106"/>
    </location>
</feature>
<accession>A0A3M0G6G6</accession>
<evidence type="ECO:0008006" key="4">
    <source>
        <dbReference type="Google" id="ProtNLM"/>
    </source>
</evidence>
<dbReference type="AlphaFoldDB" id="A0A3M0G6G6"/>
<proteinExistence type="predicted"/>
<organism evidence="2 3">
    <name type="scientific">Dokdonia sinensis</name>
    <dbReference type="NCBI Taxonomy" id="2479847"/>
    <lineage>
        <taxon>Bacteria</taxon>
        <taxon>Pseudomonadati</taxon>
        <taxon>Bacteroidota</taxon>
        <taxon>Flavobacteriia</taxon>
        <taxon>Flavobacteriales</taxon>
        <taxon>Flavobacteriaceae</taxon>
        <taxon>Dokdonia</taxon>
    </lineage>
</organism>
<dbReference type="Proteomes" id="UP000281985">
    <property type="component" value="Unassembled WGS sequence"/>
</dbReference>
<evidence type="ECO:0000313" key="2">
    <source>
        <dbReference type="EMBL" id="RMB57363.1"/>
    </source>
</evidence>
<feature type="compositionally biased region" description="Polar residues" evidence="1">
    <location>
        <begin position="97"/>
        <end position="106"/>
    </location>
</feature>
<dbReference type="RefSeq" id="WP_121917841.1">
    <property type="nucleotide sequence ID" value="NZ_REFV01000011.1"/>
</dbReference>
<comment type="caution">
    <text evidence="2">The sequence shown here is derived from an EMBL/GenBank/DDBJ whole genome shotgun (WGS) entry which is preliminary data.</text>
</comment>
<gene>
    <name evidence="2" type="ORF">EAX61_11490</name>
</gene>
<sequence>MKRVIVDYKKLTPEVLSLLVNKYPYGYDDDHVITFTNHKNEKVEAVEVRLEDTIYLVKISASLQKKMEFFTDDDYEDEDYQTPIIELPDPESEDASNTEGQTQKDD</sequence>
<evidence type="ECO:0000256" key="1">
    <source>
        <dbReference type="SAM" id="MobiDB-lite"/>
    </source>
</evidence>